<dbReference type="InterPro" id="IPR027417">
    <property type="entry name" value="P-loop_NTPase"/>
</dbReference>
<dbReference type="SUPFAM" id="SSF52540">
    <property type="entry name" value="P-loop containing nucleoside triphosphate hydrolases"/>
    <property type="match status" value="1"/>
</dbReference>
<accession>A0ABS2GL54</accession>
<evidence type="ECO:0000313" key="1">
    <source>
        <dbReference type="EMBL" id="MBM6923212.1"/>
    </source>
</evidence>
<keyword evidence="2" id="KW-1185">Reference proteome</keyword>
<organism evidence="1 2">
    <name type="scientific">Hydrogenoanaerobacterium saccharovorans</name>
    <dbReference type="NCBI Taxonomy" id="474960"/>
    <lineage>
        <taxon>Bacteria</taxon>
        <taxon>Bacillati</taxon>
        <taxon>Bacillota</taxon>
        <taxon>Clostridia</taxon>
        <taxon>Eubacteriales</taxon>
        <taxon>Oscillospiraceae</taxon>
        <taxon>Hydrogenoanaerobacterium</taxon>
    </lineage>
</organism>
<dbReference type="Proteomes" id="UP000724149">
    <property type="component" value="Unassembled WGS sequence"/>
</dbReference>
<dbReference type="EMBL" id="JACSNR010000005">
    <property type="protein sequence ID" value="MBM6923212.1"/>
    <property type="molecule type" value="Genomic_DNA"/>
</dbReference>
<proteinExistence type="predicted"/>
<name>A0ABS2GL54_9FIRM</name>
<reference evidence="1 2" key="1">
    <citation type="journal article" date="2021" name="Sci. Rep.">
        <title>The distribution of antibiotic resistance genes in chicken gut microbiota commensals.</title>
        <authorList>
            <person name="Juricova H."/>
            <person name="Matiasovicova J."/>
            <person name="Kubasova T."/>
            <person name="Cejkova D."/>
            <person name="Rychlik I."/>
        </authorList>
    </citation>
    <scope>NUCLEOTIDE SEQUENCE [LARGE SCALE GENOMIC DNA]</scope>
    <source>
        <strain evidence="1 2">An564</strain>
    </source>
</reference>
<sequence length="195" mass="21814">MAVQPEQFAEYEELCRKIEAGTAAGRYIVAIDGRCGAGKSTLAQQLARDLGGRVVCADDFFLRPEQRTPERLAEPGGNLDRERMKSEVIDRLSADALSYTPFDCGVMDFGSPVELPPARLTIVEGAYSLHPYFGEYYDLAVFVTADLETRLARIGARPGHNNVEMFRKRWIPMEERYLSACEVEARSNLVIDTTK</sequence>
<comment type="caution">
    <text evidence="1">The sequence shown here is derived from an EMBL/GenBank/DDBJ whole genome shotgun (WGS) entry which is preliminary data.</text>
</comment>
<evidence type="ECO:0000313" key="2">
    <source>
        <dbReference type="Proteomes" id="UP000724149"/>
    </source>
</evidence>
<dbReference type="Gene3D" id="3.40.50.300">
    <property type="entry name" value="P-loop containing nucleotide triphosphate hydrolases"/>
    <property type="match status" value="1"/>
</dbReference>
<dbReference type="RefSeq" id="WP_204720506.1">
    <property type="nucleotide sequence ID" value="NZ_JACSNR010000005.1"/>
</dbReference>
<gene>
    <name evidence="1" type="ORF">H9X81_05845</name>
</gene>
<protein>
    <submittedName>
        <fullName evidence="1">Phosphoribulokinase</fullName>
    </submittedName>
</protein>